<dbReference type="InterPro" id="IPR050280">
    <property type="entry name" value="OMP_Chaperone_SurA"/>
</dbReference>
<dbReference type="KEGG" id="lau:G293_01585"/>
<keyword evidence="3" id="KW-0413">Isomerase</keyword>
<evidence type="ECO:0000313" key="4">
    <source>
        <dbReference type="Proteomes" id="UP000035503"/>
    </source>
</evidence>
<keyword evidence="1" id="KW-0732">Signal</keyword>
<sequence>MIFNFFSSLNTFIKMFITYFMFIVCVISITSSQSWAISSQIQITVNGEAITDGDIARRIALLKLEEINGELGKRAEQELIMETLKSQEIAKYGMILNEDTINYFFAQHARNNGMSEKDFISLLNEKGVGENHFKKYLAIQLTWGDFIKRDFMFKHQNIEREMPPNIQKMKNNTRVHEYLIRIMIFSIPDDKIKNEDFINKRMDEAQESRFKFPKDCNNIENFASKIHDVSVSKPQYIVEYDLNPRLQELLKKEENNTTDPYVTERGVEYIAICSKKDLNGEIALQEYFKNHNIPTKMEKHSEEYMEKLRSNANIHYY</sequence>
<evidence type="ECO:0000256" key="2">
    <source>
        <dbReference type="SAM" id="Phobius"/>
    </source>
</evidence>
<dbReference type="PANTHER" id="PTHR47637">
    <property type="entry name" value="CHAPERONE SURA"/>
    <property type="match status" value="1"/>
</dbReference>
<dbReference type="STRING" id="1277257.G293_01585"/>
<keyword evidence="4" id="KW-1185">Reference proteome</keyword>
<dbReference type="OrthoDB" id="9791746at2"/>
<keyword evidence="2" id="KW-1133">Transmembrane helix</keyword>
<evidence type="ECO:0000256" key="1">
    <source>
        <dbReference type="ARBA" id="ARBA00022729"/>
    </source>
</evidence>
<dbReference type="EMBL" id="CP004021">
    <property type="protein sequence ID" value="AKK19949.1"/>
    <property type="molecule type" value="Genomic_DNA"/>
</dbReference>
<accession>A0A0G3I276</accession>
<reference evidence="3 4" key="1">
    <citation type="journal article" date="2015" name="Genome Announc.">
        <title>Complete Genome Sequence of 'Candidatus Liberibacter africanus,' a Bacterium Associated with Citrus Huanglongbing.</title>
        <authorList>
            <person name="Lin H."/>
            <person name="Pietersen G."/>
            <person name="Han C."/>
            <person name="Read D.A."/>
            <person name="Lou B."/>
            <person name="Gupta G."/>
            <person name="Civerolo E.L."/>
        </authorList>
    </citation>
    <scope>NUCLEOTIDE SEQUENCE [LARGE SCALE GENOMIC DNA]</scope>
    <source>
        <strain evidence="3 4">PTSAPSY</strain>
    </source>
</reference>
<dbReference type="Gene3D" id="1.10.4030.10">
    <property type="entry name" value="Porin chaperone SurA, peptide-binding domain"/>
    <property type="match status" value="1"/>
</dbReference>
<proteinExistence type="predicted"/>
<protein>
    <submittedName>
        <fullName evidence="3">Peptidyl-prolyl cis-trans isomerase protein</fullName>
    </submittedName>
</protein>
<dbReference type="PATRIC" id="fig|1277257.4.peg.344"/>
<dbReference type="AlphaFoldDB" id="A0A0G3I276"/>
<evidence type="ECO:0000313" key="3">
    <source>
        <dbReference type="EMBL" id="AKK19949.1"/>
    </source>
</evidence>
<dbReference type="SUPFAM" id="SSF109998">
    <property type="entry name" value="Triger factor/SurA peptide-binding domain-like"/>
    <property type="match status" value="1"/>
</dbReference>
<name>A0A0G3I276_LIBAF</name>
<gene>
    <name evidence="3" type="ORF">G293_01585</name>
</gene>
<feature type="transmembrane region" description="Helical" evidence="2">
    <location>
        <begin position="12"/>
        <end position="30"/>
    </location>
</feature>
<dbReference type="InterPro" id="IPR027304">
    <property type="entry name" value="Trigger_fact/SurA_dom_sf"/>
</dbReference>
<keyword evidence="2" id="KW-0812">Transmembrane</keyword>
<dbReference type="Proteomes" id="UP000035503">
    <property type="component" value="Chromosome"/>
</dbReference>
<dbReference type="GO" id="GO:0016853">
    <property type="term" value="F:isomerase activity"/>
    <property type="evidence" value="ECO:0007669"/>
    <property type="project" value="UniProtKB-KW"/>
</dbReference>
<organism evidence="3 4">
    <name type="scientific">Candidatus Liberibacter africanus PTSAPSY</name>
    <dbReference type="NCBI Taxonomy" id="1277257"/>
    <lineage>
        <taxon>Bacteria</taxon>
        <taxon>Pseudomonadati</taxon>
        <taxon>Pseudomonadota</taxon>
        <taxon>Alphaproteobacteria</taxon>
        <taxon>Hyphomicrobiales</taxon>
        <taxon>Rhizobiaceae</taxon>
        <taxon>Liberibacter</taxon>
    </lineage>
</organism>
<dbReference type="PANTHER" id="PTHR47637:SF1">
    <property type="entry name" value="CHAPERONE SURA"/>
    <property type="match status" value="1"/>
</dbReference>
<keyword evidence="2" id="KW-0472">Membrane</keyword>